<comment type="caution">
    <text evidence="2">The sequence shown here is derived from an EMBL/GenBank/DDBJ whole genome shotgun (WGS) entry which is preliminary data.</text>
</comment>
<dbReference type="AlphaFoldDB" id="A0A4V2RFF7"/>
<reference evidence="2 3" key="1">
    <citation type="submission" date="2019-03" db="EMBL/GenBank/DDBJ databases">
        <title>Genomic Encyclopedia of Type Strains, Phase IV (KMG-V): Genome sequencing to study the core and pangenomes of soil and plant-associated prokaryotes.</title>
        <authorList>
            <person name="Whitman W."/>
        </authorList>
    </citation>
    <scope>NUCLEOTIDE SEQUENCE [LARGE SCALE GENOMIC DNA]</scope>
    <source>
        <strain evidence="2 3">23C40</strain>
    </source>
</reference>
<dbReference type="Proteomes" id="UP000295043">
    <property type="component" value="Unassembled WGS sequence"/>
</dbReference>
<feature type="signal peptide" evidence="1">
    <location>
        <begin position="1"/>
        <end position="32"/>
    </location>
</feature>
<accession>A0A4V2RFF7</accession>
<name>A0A4V2RFF7_9HYPH</name>
<dbReference type="RefSeq" id="WP_132073628.1">
    <property type="nucleotide sequence ID" value="NZ_SLVU01000004.1"/>
</dbReference>
<organism evidence="2 3">
    <name type="scientific">Sinorhizobium americanum</name>
    <dbReference type="NCBI Taxonomy" id="194963"/>
    <lineage>
        <taxon>Bacteria</taxon>
        <taxon>Pseudomonadati</taxon>
        <taxon>Pseudomonadota</taxon>
        <taxon>Alphaproteobacteria</taxon>
        <taxon>Hyphomicrobiales</taxon>
        <taxon>Rhizobiaceae</taxon>
        <taxon>Sinorhizobium/Ensifer group</taxon>
        <taxon>Sinorhizobium</taxon>
    </lineage>
</organism>
<evidence type="ECO:0008006" key="4">
    <source>
        <dbReference type="Google" id="ProtNLM"/>
    </source>
</evidence>
<evidence type="ECO:0000256" key="1">
    <source>
        <dbReference type="SAM" id="SignalP"/>
    </source>
</evidence>
<dbReference type="EMBL" id="SLVU01000004">
    <property type="protein sequence ID" value="TCN32480.1"/>
    <property type="molecule type" value="Genomic_DNA"/>
</dbReference>
<proteinExistence type="predicted"/>
<feature type="chain" id="PRO_5020396862" description="SH3b domain-containing protein" evidence="1">
    <location>
        <begin position="33"/>
        <end position="241"/>
    </location>
</feature>
<protein>
    <recommendedName>
        <fullName evidence="4">SH3b domain-containing protein</fullName>
    </recommendedName>
</protein>
<gene>
    <name evidence="2" type="ORF">EV184_104146</name>
</gene>
<keyword evidence="1" id="KW-0732">Signal</keyword>
<evidence type="ECO:0000313" key="2">
    <source>
        <dbReference type="EMBL" id="TCN32480.1"/>
    </source>
</evidence>
<sequence length="241" mass="26979">MVGLAKWMRRSCFASAVQVIVFLLTEPFPAYAQSIGDHCVVNDPTTTDLNVRLTPRGKKIGTVPNGAKFYIQDIRDDDRFRPWARIDSGWVFLNYMKCTSSKAPSEDVALAIRTIKATLACSVDYFPSLDDPDNWTTYNFTYIGDGFRFAVRKVVKSLDRYKQELPEYDESFVIAADYGNLEVPSFRETREGYAAHLTCKGNERCLQYGDTPESEADIGLCSSEQAKNLVTVLGIMTGGSN</sequence>
<evidence type="ECO:0000313" key="3">
    <source>
        <dbReference type="Proteomes" id="UP000295043"/>
    </source>
</evidence>